<reference evidence="2" key="1">
    <citation type="submission" date="2021-01" db="EMBL/GenBank/DDBJ databases">
        <authorList>
            <consortium name="Genoscope - CEA"/>
            <person name="William W."/>
        </authorList>
    </citation>
    <scope>NUCLEOTIDE SEQUENCE</scope>
</reference>
<evidence type="ECO:0000256" key="1">
    <source>
        <dbReference type="SAM" id="Phobius"/>
    </source>
</evidence>
<keyword evidence="1" id="KW-0472">Membrane</keyword>
<feature type="transmembrane region" description="Helical" evidence="1">
    <location>
        <begin position="15"/>
        <end position="35"/>
    </location>
</feature>
<name>A0A8S1LNH6_PARPR</name>
<protein>
    <submittedName>
        <fullName evidence="2">Uncharacterized protein</fullName>
    </submittedName>
</protein>
<gene>
    <name evidence="2" type="ORF">PPRIM_AZ9-3.1.T0440092</name>
</gene>
<evidence type="ECO:0000313" key="2">
    <source>
        <dbReference type="EMBL" id="CAD8069570.1"/>
    </source>
</evidence>
<evidence type="ECO:0000313" key="3">
    <source>
        <dbReference type="Proteomes" id="UP000688137"/>
    </source>
</evidence>
<keyword evidence="3" id="KW-1185">Reference proteome</keyword>
<feature type="transmembrane region" description="Helical" evidence="1">
    <location>
        <begin position="74"/>
        <end position="97"/>
    </location>
</feature>
<dbReference type="EMBL" id="CAJJDM010000044">
    <property type="protein sequence ID" value="CAD8069570.1"/>
    <property type="molecule type" value="Genomic_DNA"/>
</dbReference>
<dbReference type="Proteomes" id="UP000688137">
    <property type="component" value="Unassembled WGS sequence"/>
</dbReference>
<proteinExistence type="predicted"/>
<comment type="caution">
    <text evidence="2">The sequence shown here is derived from an EMBL/GenBank/DDBJ whole genome shotgun (WGS) entry which is preliminary data.</text>
</comment>
<dbReference type="AlphaFoldDB" id="A0A8S1LNH6"/>
<accession>A0A8S1LNH6</accession>
<keyword evidence="1" id="KW-1133">Transmembrane helix</keyword>
<keyword evidence="1" id="KW-0812">Transmembrane</keyword>
<organism evidence="2 3">
    <name type="scientific">Paramecium primaurelia</name>
    <dbReference type="NCBI Taxonomy" id="5886"/>
    <lineage>
        <taxon>Eukaryota</taxon>
        <taxon>Sar</taxon>
        <taxon>Alveolata</taxon>
        <taxon>Ciliophora</taxon>
        <taxon>Intramacronucleata</taxon>
        <taxon>Oligohymenophorea</taxon>
        <taxon>Peniculida</taxon>
        <taxon>Parameciidae</taxon>
        <taxon>Paramecium</taxon>
    </lineage>
</organism>
<dbReference type="OMA" id="WLFPFRQ"/>
<sequence>MVLGQVFSFFSQQVMFIWLLVFITPLYVFLASIMGKGLQILYQMSINRQSLIYKYVGDVSWLFPFRQNEQEFKLVHIILLAVLIGLVSLIIIGGVMLQNQFEKQRIIEKSESQESKTKKKVVNE</sequence>